<dbReference type="Proteomes" id="UP000178835">
    <property type="component" value="Unassembled WGS sequence"/>
</dbReference>
<evidence type="ECO:0000313" key="2">
    <source>
        <dbReference type="EMBL" id="OGZ60810.1"/>
    </source>
</evidence>
<dbReference type="Gene3D" id="3.20.20.80">
    <property type="entry name" value="Glycosidases"/>
    <property type="match status" value="1"/>
</dbReference>
<dbReference type="InterPro" id="IPR025275">
    <property type="entry name" value="DUF4015"/>
</dbReference>
<dbReference type="Pfam" id="PF13200">
    <property type="entry name" value="DUF4015"/>
    <property type="match status" value="1"/>
</dbReference>
<accession>A0A1G2HEU8</accession>
<comment type="caution">
    <text evidence="2">The sequence shown here is derived from an EMBL/GenBank/DDBJ whole genome shotgun (WGS) entry which is preliminary data.</text>
</comment>
<gene>
    <name evidence="2" type="ORF">A2919_01365</name>
</gene>
<proteinExistence type="predicted"/>
<feature type="domain" description="DUF4015" evidence="1">
    <location>
        <begin position="73"/>
        <end position="355"/>
    </location>
</feature>
<dbReference type="AlphaFoldDB" id="A0A1G2HEU8"/>
<evidence type="ECO:0000313" key="3">
    <source>
        <dbReference type="Proteomes" id="UP000178835"/>
    </source>
</evidence>
<sequence>MRKAFIISVLAVAAVSTFFMVYNTNRDTRVFSLDAYKSRSLYVSQFTIPPMPTPPINKVKAVHLAYGAYFSDSFPGIVGDIESSQINSIVFEVKDPYGRVAINSELHNSILRELLPQLKRAGIYTIARMVIFQDPALIENNPSFGIKNKLTGEPWADYKGIVWADPTREEVWKYNTNIAARALKMGFNEVNFDYVRFPTDGPLKQAEYANLDKYVTNENAISNFLQFTRKDLGSNARISVDVFGMTFLDNQYVIGQNISEMAKYINVIAPMPYPSHYPDGFIGFSNPAEYPYEIIHYTLEKGFKKLEGSNVIVRPWIQDFDLGAVYDERKVKEQIRAVNDFDIDTWMLWNASNRYTFEAVR</sequence>
<name>A0A1G2HEU8_9BACT</name>
<dbReference type="InterPro" id="IPR017853">
    <property type="entry name" value="GH"/>
</dbReference>
<reference evidence="2 3" key="1">
    <citation type="journal article" date="2016" name="Nat. Commun.">
        <title>Thousands of microbial genomes shed light on interconnected biogeochemical processes in an aquifer system.</title>
        <authorList>
            <person name="Anantharaman K."/>
            <person name="Brown C.T."/>
            <person name="Hug L.A."/>
            <person name="Sharon I."/>
            <person name="Castelle C.J."/>
            <person name="Probst A.J."/>
            <person name="Thomas B.C."/>
            <person name="Singh A."/>
            <person name="Wilkins M.J."/>
            <person name="Karaoz U."/>
            <person name="Brodie E.L."/>
            <person name="Williams K.H."/>
            <person name="Hubbard S.S."/>
            <person name="Banfield J.F."/>
        </authorList>
    </citation>
    <scope>NUCLEOTIDE SEQUENCE [LARGE SCALE GENOMIC DNA]</scope>
</reference>
<evidence type="ECO:0000259" key="1">
    <source>
        <dbReference type="Pfam" id="PF13200"/>
    </source>
</evidence>
<dbReference type="EMBL" id="MHOH01000012">
    <property type="protein sequence ID" value="OGZ60810.1"/>
    <property type="molecule type" value="Genomic_DNA"/>
</dbReference>
<organism evidence="2 3">
    <name type="scientific">Candidatus Spechtbacteria bacterium RIFCSPLOWO2_01_FULL_43_12</name>
    <dbReference type="NCBI Taxonomy" id="1802162"/>
    <lineage>
        <taxon>Bacteria</taxon>
        <taxon>Candidatus Spechtiibacteriota</taxon>
    </lineage>
</organism>
<protein>
    <recommendedName>
        <fullName evidence="1">DUF4015 domain-containing protein</fullName>
    </recommendedName>
</protein>
<dbReference type="SUPFAM" id="SSF51445">
    <property type="entry name" value="(Trans)glycosidases"/>
    <property type="match status" value="1"/>
</dbReference>